<dbReference type="GO" id="GO:0005524">
    <property type="term" value="F:ATP binding"/>
    <property type="evidence" value="ECO:0007669"/>
    <property type="project" value="TreeGrafter"/>
</dbReference>
<dbReference type="AlphaFoldDB" id="A0A1I4VKY4"/>
<comment type="cofactor">
    <cofactor evidence="4">
        <name>Mg(2+)</name>
        <dbReference type="ChEBI" id="CHEBI:18420"/>
    </cofactor>
</comment>
<dbReference type="GO" id="GO:0003941">
    <property type="term" value="F:L-serine ammonia-lyase activity"/>
    <property type="evidence" value="ECO:0007669"/>
    <property type="project" value="TreeGrafter"/>
</dbReference>
<evidence type="ECO:0000256" key="7">
    <source>
        <dbReference type="ARBA" id="ARBA00022898"/>
    </source>
</evidence>
<dbReference type="STRING" id="578942.SAMN05216289_102202"/>
<keyword evidence="11" id="KW-1185">Reference proteome</keyword>
<dbReference type="GO" id="GO:0070179">
    <property type="term" value="P:D-serine biosynthetic process"/>
    <property type="evidence" value="ECO:0007669"/>
    <property type="project" value="TreeGrafter"/>
</dbReference>
<dbReference type="Gene3D" id="3.40.50.1100">
    <property type="match status" value="2"/>
</dbReference>
<feature type="domain" description="Tryptophan synthase beta chain-like PALP" evidence="9">
    <location>
        <begin position="25"/>
        <end position="310"/>
    </location>
</feature>
<protein>
    <submittedName>
        <fullName evidence="10">L-threonine ammonia-lyase</fullName>
    </submittedName>
</protein>
<evidence type="ECO:0000256" key="3">
    <source>
        <dbReference type="ARBA" id="ARBA00001936"/>
    </source>
</evidence>
<evidence type="ECO:0000256" key="2">
    <source>
        <dbReference type="ARBA" id="ARBA00001933"/>
    </source>
</evidence>
<comment type="cofactor">
    <cofactor evidence="3">
        <name>Mn(2+)</name>
        <dbReference type="ChEBI" id="CHEBI:29035"/>
    </cofactor>
</comment>
<dbReference type="PROSITE" id="PS00165">
    <property type="entry name" value="DEHYDRATASE_SER_THR"/>
    <property type="match status" value="1"/>
</dbReference>
<dbReference type="PANTHER" id="PTHR43050:SF1">
    <property type="entry name" value="SERINE RACEMASE"/>
    <property type="match status" value="1"/>
</dbReference>
<gene>
    <name evidence="10" type="ORF">SAMN05216289_102202</name>
</gene>
<evidence type="ECO:0000256" key="1">
    <source>
        <dbReference type="ARBA" id="ARBA00001913"/>
    </source>
</evidence>
<dbReference type="SUPFAM" id="SSF53686">
    <property type="entry name" value="Tryptophan synthase beta subunit-like PLP-dependent enzymes"/>
    <property type="match status" value="1"/>
</dbReference>
<proteinExistence type="inferred from homology"/>
<name>A0A1I4VKY4_9GAMM</name>
<dbReference type="InterPro" id="IPR000634">
    <property type="entry name" value="Ser/Thr_deHydtase_PyrdxlP-BS"/>
</dbReference>
<dbReference type="GO" id="GO:0018114">
    <property type="term" value="F:threonine racemase activity"/>
    <property type="evidence" value="ECO:0007669"/>
    <property type="project" value="TreeGrafter"/>
</dbReference>
<dbReference type="PANTHER" id="PTHR43050">
    <property type="entry name" value="SERINE / THREONINE RACEMASE FAMILY MEMBER"/>
    <property type="match status" value="1"/>
</dbReference>
<organism evidence="10 11">
    <name type="scientific">Dokdonella immobilis</name>
    <dbReference type="NCBI Taxonomy" id="578942"/>
    <lineage>
        <taxon>Bacteria</taxon>
        <taxon>Pseudomonadati</taxon>
        <taxon>Pseudomonadota</taxon>
        <taxon>Gammaproteobacteria</taxon>
        <taxon>Lysobacterales</taxon>
        <taxon>Rhodanobacteraceae</taxon>
        <taxon>Dokdonella</taxon>
    </lineage>
</organism>
<comment type="similarity">
    <text evidence="5">Belongs to the serine/threonine dehydratase family.</text>
</comment>
<dbReference type="Pfam" id="PF00291">
    <property type="entry name" value="PALP"/>
    <property type="match status" value="1"/>
</dbReference>
<dbReference type="CDD" id="cd01562">
    <property type="entry name" value="Thr-dehyd"/>
    <property type="match status" value="1"/>
</dbReference>
<dbReference type="EMBL" id="FOVF01000002">
    <property type="protein sequence ID" value="SFN01954.1"/>
    <property type="molecule type" value="Genomic_DNA"/>
</dbReference>
<evidence type="ECO:0000256" key="5">
    <source>
        <dbReference type="ARBA" id="ARBA00010869"/>
    </source>
</evidence>
<reference evidence="10 11" key="1">
    <citation type="submission" date="2016-10" db="EMBL/GenBank/DDBJ databases">
        <authorList>
            <person name="de Groot N.N."/>
        </authorList>
    </citation>
    <scope>NUCLEOTIDE SEQUENCE [LARGE SCALE GENOMIC DNA]</scope>
    <source>
        <strain evidence="10 11">CGMCC 1.7659</strain>
    </source>
</reference>
<keyword evidence="8 10" id="KW-0456">Lyase</keyword>
<evidence type="ECO:0000256" key="8">
    <source>
        <dbReference type="ARBA" id="ARBA00023239"/>
    </source>
</evidence>
<dbReference type="GO" id="GO:0030170">
    <property type="term" value="F:pyridoxal phosphate binding"/>
    <property type="evidence" value="ECO:0007669"/>
    <property type="project" value="InterPro"/>
</dbReference>
<evidence type="ECO:0000256" key="4">
    <source>
        <dbReference type="ARBA" id="ARBA00001946"/>
    </source>
</evidence>
<comment type="cofactor">
    <cofactor evidence="1">
        <name>Ca(2+)</name>
        <dbReference type="ChEBI" id="CHEBI:29108"/>
    </cofactor>
</comment>
<keyword evidence="6" id="KW-0460">Magnesium</keyword>
<evidence type="ECO:0000256" key="6">
    <source>
        <dbReference type="ARBA" id="ARBA00022842"/>
    </source>
</evidence>
<keyword evidence="7" id="KW-0663">Pyridoxal phosphate</keyword>
<accession>A0A1I4VKY4</accession>
<evidence type="ECO:0000313" key="11">
    <source>
        <dbReference type="Proteomes" id="UP000198575"/>
    </source>
</evidence>
<dbReference type="GO" id="GO:0000287">
    <property type="term" value="F:magnesium ion binding"/>
    <property type="evidence" value="ECO:0007669"/>
    <property type="project" value="TreeGrafter"/>
</dbReference>
<evidence type="ECO:0000259" key="9">
    <source>
        <dbReference type="Pfam" id="PF00291"/>
    </source>
</evidence>
<dbReference type="RefSeq" id="WP_092404487.1">
    <property type="nucleotide sequence ID" value="NZ_FOVF01000002.1"/>
</dbReference>
<comment type="cofactor">
    <cofactor evidence="2">
        <name>pyridoxal 5'-phosphate</name>
        <dbReference type="ChEBI" id="CHEBI:597326"/>
    </cofactor>
</comment>
<sequence length="331" mass="34306">MAADSHAGAITFANVEEAAARIAAHAQRTPVLRSRSLDLLAGAELHFKIEALQRTGAFKFRGASNAVWSLPDEVARRGVVTHSSGNHGAALALAARTRGIAAHVVVPEGAVRSKVAAIEAYGATVHRCAASIAAREEAAERVRMQTGATLVHPYTNPDVIAGQGTAAMELLGETGPLDALVAPVGGGGLVSGTAIAVAAMAPRATVWAAEPSGAADTAESLRRGERVGSFVPDTICDGLRTLVGEINFSILRAHRVQALTVDDSRTVEAMRLIWQRLKILVEPSAAIVLAAVLEHPAQFSGRRVGLILSGGNVDLDALPWMPLSASTSATP</sequence>
<dbReference type="InterPro" id="IPR036052">
    <property type="entry name" value="TrpB-like_PALP_sf"/>
</dbReference>
<dbReference type="InterPro" id="IPR001926">
    <property type="entry name" value="TrpB-like_PALP"/>
</dbReference>
<dbReference type="GO" id="GO:0030378">
    <property type="term" value="F:serine racemase activity"/>
    <property type="evidence" value="ECO:0007669"/>
    <property type="project" value="TreeGrafter"/>
</dbReference>
<dbReference type="FunFam" id="3.40.50.1100:FF:000005">
    <property type="entry name" value="Threonine dehydratase catabolic"/>
    <property type="match status" value="1"/>
</dbReference>
<evidence type="ECO:0000313" key="10">
    <source>
        <dbReference type="EMBL" id="SFN01954.1"/>
    </source>
</evidence>
<dbReference type="Proteomes" id="UP000198575">
    <property type="component" value="Unassembled WGS sequence"/>
</dbReference>
<dbReference type="OrthoDB" id="9811476at2"/>